<dbReference type="Proteomes" id="UP000187013">
    <property type="component" value="Unassembled WGS sequence"/>
</dbReference>
<gene>
    <name evidence="5" type="ORF">ZYGR_0AG05520</name>
</gene>
<dbReference type="GO" id="GO:0016020">
    <property type="term" value="C:membrane"/>
    <property type="evidence" value="ECO:0007669"/>
    <property type="project" value="UniProtKB-SubCell"/>
</dbReference>
<keyword evidence="4" id="KW-0186">Copper</keyword>
<proteinExistence type="inferred from homology"/>
<organism evidence="5 6">
    <name type="scientific">Zygosaccharomyces rouxii</name>
    <dbReference type="NCBI Taxonomy" id="4956"/>
    <lineage>
        <taxon>Eukaryota</taxon>
        <taxon>Fungi</taxon>
        <taxon>Dikarya</taxon>
        <taxon>Ascomycota</taxon>
        <taxon>Saccharomycotina</taxon>
        <taxon>Saccharomycetes</taxon>
        <taxon>Saccharomycetales</taxon>
        <taxon>Saccharomycetaceae</taxon>
        <taxon>Zygosaccharomyces</taxon>
    </lineage>
</organism>
<dbReference type="EMBL" id="BDGX01000033">
    <property type="protein sequence ID" value="GAV52561.1"/>
    <property type="molecule type" value="Genomic_DNA"/>
</dbReference>
<dbReference type="InterPro" id="IPR007274">
    <property type="entry name" value="Cop_transporter"/>
</dbReference>
<evidence type="ECO:0000313" key="6">
    <source>
        <dbReference type="Proteomes" id="UP000187013"/>
    </source>
</evidence>
<dbReference type="OrthoDB" id="161814at2759"/>
<comment type="subcellular location">
    <subcellularLocation>
        <location evidence="4">Membrane</location>
        <topology evidence="4">Multi-pass membrane protein</topology>
    </subcellularLocation>
</comment>
<comment type="caution">
    <text evidence="5">The sequence shown here is derived from an EMBL/GenBank/DDBJ whole genome shotgun (WGS) entry which is preliminary data.</text>
</comment>
<comment type="similarity">
    <text evidence="4">Belongs to the copper transporter (Ctr) (TC 1.A.56) family. SLC31A subfamily.</text>
</comment>
<dbReference type="Pfam" id="PF04145">
    <property type="entry name" value="Ctr"/>
    <property type="match status" value="1"/>
</dbReference>
<protein>
    <recommendedName>
        <fullName evidence="4">Copper transport protein</fullName>
    </recommendedName>
</protein>
<evidence type="ECO:0000256" key="1">
    <source>
        <dbReference type="ARBA" id="ARBA00022692"/>
    </source>
</evidence>
<keyword evidence="1" id="KW-0812">Transmembrane</keyword>
<keyword evidence="2" id="KW-1133">Transmembrane helix</keyword>
<evidence type="ECO:0000256" key="3">
    <source>
        <dbReference type="ARBA" id="ARBA00023136"/>
    </source>
</evidence>
<reference evidence="5 6" key="1">
    <citation type="submission" date="2016-08" db="EMBL/GenBank/DDBJ databases">
        <title>Draft genome sequence of allopolyploid Zygosaccharomyces rouxii.</title>
        <authorList>
            <person name="Watanabe J."/>
            <person name="Uehara K."/>
            <person name="Mogi Y."/>
            <person name="Tsukioka Y."/>
        </authorList>
    </citation>
    <scope>NUCLEOTIDE SEQUENCE [LARGE SCALE GENOMIC DNA]</scope>
    <source>
        <strain evidence="5 6">NBRC 110957</strain>
    </source>
</reference>
<evidence type="ECO:0000313" key="5">
    <source>
        <dbReference type="EMBL" id="GAV52561.1"/>
    </source>
</evidence>
<dbReference type="AlphaFoldDB" id="A0A1Q3AAA2"/>
<dbReference type="GO" id="GO:0005375">
    <property type="term" value="F:copper ion transmembrane transporter activity"/>
    <property type="evidence" value="ECO:0007669"/>
    <property type="project" value="UniProtKB-UniRule"/>
</dbReference>
<keyword evidence="4" id="KW-0187">Copper transport</keyword>
<evidence type="ECO:0000256" key="4">
    <source>
        <dbReference type="RuleBase" id="RU367022"/>
    </source>
</evidence>
<keyword evidence="4" id="KW-0813">Transport</keyword>
<name>A0A1Q3AAA2_ZYGRO</name>
<keyword evidence="4" id="KW-0406">Ion transport</keyword>
<accession>A0A1Q3AAA2</accession>
<sequence>MVARFIYFEIGNISDTCFIAKSWHNDTGGTFAGSCVGSFVLVMFAQ</sequence>
<evidence type="ECO:0000256" key="2">
    <source>
        <dbReference type="ARBA" id="ARBA00022989"/>
    </source>
</evidence>
<keyword evidence="3 4" id="KW-0472">Membrane</keyword>